<dbReference type="InterPro" id="IPR005084">
    <property type="entry name" value="CBM6"/>
</dbReference>
<dbReference type="SMART" id="SM00635">
    <property type="entry name" value="BID_2"/>
    <property type="match status" value="2"/>
</dbReference>
<organism evidence="4 5">
    <name type="scientific">Flammeovirga agarivorans</name>
    <dbReference type="NCBI Taxonomy" id="2726742"/>
    <lineage>
        <taxon>Bacteria</taxon>
        <taxon>Pseudomonadati</taxon>
        <taxon>Bacteroidota</taxon>
        <taxon>Cytophagia</taxon>
        <taxon>Cytophagales</taxon>
        <taxon>Flammeovirgaceae</taxon>
        <taxon>Flammeovirga</taxon>
    </lineage>
</organism>
<dbReference type="Pfam" id="PF18962">
    <property type="entry name" value="Por_Secre_tail"/>
    <property type="match status" value="1"/>
</dbReference>
<feature type="chain" id="PRO_5030854605" evidence="2">
    <location>
        <begin position="22"/>
        <end position="1240"/>
    </location>
</feature>
<proteinExistence type="predicted"/>
<dbReference type="Gene3D" id="2.160.20.10">
    <property type="entry name" value="Single-stranded right-handed beta-helix, Pectin lyase-like"/>
    <property type="match status" value="1"/>
</dbReference>
<dbReference type="SUPFAM" id="SSF49373">
    <property type="entry name" value="Invasin/intimin cell-adhesion fragments"/>
    <property type="match status" value="2"/>
</dbReference>
<dbReference type="InterPro" id="IPR011050">
    <property type="entry name" value="Pectin_lyase_fold/virulence"/>
</dbReference>
<name>A0A7X8SPB6_9BACT</name>
<dbReference type="InterPro" id="IPR008979">
    <property type="entry name" value="Galactose-bd-like_sf"/>
</dbReference>
<dbReference type="InterPro" id="IPR003343">
    <property type="entry name" value="Big_2"/>
</dbReference>
<gene>
    <name evidence="4" type="ORF">HGP29_21790</name>
</gene>
<dbReference type="GO" id="GO:0030246">
    <property type="term" value="F:carbohydrate binding"/>
    <property type="evidence" value="ECO:0007669"/>
    <property type="project" value="InterPro"/>
</dbReference>
<dbReference type="NCBIfam" id="TIGR04183">
    <property type="entry name" value="Por_Secre_tail"/>
    <property type="match status" value="1"/>
</dbReference>
<reference evidence="4 5" key="1">
    <citation type="submission" date="2020-04" db="EMBL/GenBank/DDBJ databases">
        <title>Flammeovirga sp. SR4, a novel species isolated from seawater.</title>
        <authorList>
            <person name="Wang X."/>
        </authorList>
    </citation>
    <scope>NUCLEOTIDE SEQUENCE [LARGE SCALE GENOMIC DNA]</scope>
    <source>
        <strain evidence="4 5">SR4</strain>
    </source>
</reference>
<dbReference type="GO" id="GO:0016798">
    <property type="term" value="F:hydrolase activity, acting on glycosyl bonds"/>
    <property type="evidence" value="ECO:0007669"/>
    <property type="project" value="InterPro"/>
</dbReference>
<evidence type="ECO:0000259" key="3">
    <source>
        <dbReference type="PROSITE" id="PS51175"/>
    </source>
</evidence>
<dbReference type="Pfam" id="PF02368">
    <property type="entry name" value="Big_2"/>
    <property type="match status" value="2"/>
</dbReference>
<accession>A0A7X8SPB6</accession>
<dbReference type="RefSeq" id="WP_168884560.1">
    <property type="nucleotide sequence ID" value="NZ_JABAIL010000008.1"/>
</dbReference>
<dbReference type="Proteomes" id="UP000585050">
    <property type="component" value="Unassembled WGS sequence"/>
</dbReference>
<feature type="domain" description="CBM6" evidence="3">
    <location>
        <begin position="26"/>
        <end position="151"/>
    </location>
</feature>
<evidence type="ECO:0000256" key="2">
    <source>
        <dbReference type="SAM" id="SignalP"/>
    </source>
</evidence>
<dbReference type="InterPro" id="IPR008964">
    <property type="entry name" value="Invasin/intimin_cell_adhesion"/>
</dbReference>
<dbReference type="Gene3D" id="2.60.40.1080">
    <property type="match status" value="2"/>
</dbReference>
<dbReference type="SMART" id="SM00710">
    <property type="entry name" value="PbH1"/>
    <property type="match status" value="6"/>
</dbReference>
<evidence type="ECO:0000256" key="1">
    <source>
        <dbReference type="ARBA" id="ARBA00022801"/>
    </source>
</evidence>
<dbReference type="InterPro" id="IPR012334">
    <property type="entry name" value="Pectin_lyas_fold"/>
</dbReference>
<sequence length="1240" mass="135039">MKKTYLFFLVTFFSLGQLLYATGVNEDQEGETANLTGEFSISTNENASGGSFVKLKNVAPYGAMEVTFTDVPSAGTYKLEVYSYNGGSEVAADLTVNSNATTSVTLSPSNWAFEGPAQVTVLDVALEAGTNTVTISATSSVGLSIDYVTLLENYNAYYFSADGDDNNDGSINSPWKTLAKATAISKQSNKGGLLNPGDKLLFRKGDTFEGQLVVLCSGSEGKPIEIGSYGTGELPILSGSGNIPTGDYLETVKLTNTSFITMDGLWIKNNRKNMGDITWGTNTAYGIKVIANKWGGVIQGLTFRNLKITDVFAINMLDFEGKFTLDYYTAKGIFFDADKDDLTVTPKLEIGINDVLIEDCYFYNLGSTAVSIRHLSNVVNNPIDEEERNINFVVRNSHFEKLGGDGVILSSVCNAIVEKNTFIDLGVGEKNVQDLYYGRGEGCWIWNTRNVVVQFNKQLRSRGFGDTYASGHVDFYCKNSIFQYNYSEDTEGGFVEILGECVNSTFRYNVSKNDGFRDHHGYTIWLSGYVGTGNDPVRSDSSFIYNNTVFYDQAGYKPDISIFAKNTYIYNNIFKVIDGAQVGAEEVMIDIENGSELIVDNNMFYGDIAPAFTNLDNNKIIGEDPVFVDETAGDIYGYHLQESSPAINSGRVLPEPSFPMAGKGIFENFSLYTAKDIYGNDVDVRNLIPNIGADNTFNSGYHKDDVRVSGVEVSGAGNAIEIGETVQLTATLLPSNATHKSVTWSSNDETIATVDQAGLVTAVANGNVLIKATTTDGGYTASTNVAVGVEPEVDLVINGGFEEGFNSEWNSWNNPQETSDAYEGDIAMAITTKGSLNQWIDVEKNTDYILSAYMKITDTSKRVVLGVNDAANKGLESKDIYSGVYKYHEVVFNSGNNETVKVYSWLPQSGSAVATVDNMKVVKKPTVYVPVTEVTVSAQVNPLFVGDDLVLSEDVLPNTASDKSVTWSSDNSAVATVFNGTVTAEGVGTANITVKTVDGEFTATTQVTVSPSSIEAFKNGDFEDGLNHWGTWQNITTTTSGAYEGAALRLNGVASCNQFVEVEPNTSYIFSGYAKVDNPSSERVVLGVNDENSNGIAFKNITNQNYTYHEVAFETGANQTMIKVYFWRPSGGTGYAYLDNAMLYKAPASSARKISAETLENELENLMVYPNPASNYITFRLENHKGEKSLEIFDLVGHSILQKQFDSSLKIPVSQLSKGTYIVIVTDQDGHRIPSRFIVK</sequence>
<comment type="caution">
    <text evidence="4">The sequence shown here is derived from an EMBL/GenBank/DDBJ whole genome shotgun (WGS) entry which is preliminary data.</text>
</comment>
<dbReference type="Gene3D" id="2.60.120.260">
    <property type="entry name" value="Galactose-binding domain-like"/>
    <property type="match status" value="3"/>
</dbReference>
<dbReference type="SUPFAM" id="SSF49785">
    <property type="entry name" value="Galactose-binding domain-like"/>
    <property type="match status" value="3"/>
</dbReference>
<protein>
    <submittedName>
        <fullName evidence="4">T9SS type A sorting domain-containing protein</fullName>
    </submittedName>
</protein>
<dbReference type="InterPro" id="IPR003305">
    <property type="entry name" value="CenC_carb-bd"/>
</dbReference>
<dbReference type="InterPro" id="IPR026444">
    <property type="entry name" value="Secre_tail"/>
</dbReference>
<keyword evidence="1" id="KW-0378">Hydrolase</keyword>
<evidence type="ECO:0000313" key="5">
    <source>
        <dbReference type="Proteomes" id="UP000585050"/>
    </source>
</evidence>
<dbReference type="SUPFAM" id="SSF51126">
    <property type="entry name" value="Pectin lyase-like"/>
    <property type="match status" value="2"/>
</dbReference>
<dbReference type="AlphaFoldDB" id="A0A7X8SPB6"/>
<dbReference type="Pfam" id="PF02018">
    <property type="entry name" value="CBM_4_9"/>
    <property type="match status" value="2"/>
</dbReference>
<feature type="signal peptide" evidence="2">
    <location>
        <begin position="1"/>
        <end position="21"/>
    </location>
</feature>
<dbReference type="InterPro" id="IPR006626">
    <property type="entry name" value="PbH1"/>
</dbReference>
<keyword evidence="5" id="KW-1185">Reference proteome</keyword>
<dbReference type="EMBL" id="JABAIL010000008">
    <property type="protein sequence ID" value="NLR93848.1"/>
    <property type="molecule type" value="Genomic_DNA"/>
</dbReference>
<keyword evidence="2" id="KW-0732">Signal</keyword>
<dbReference type="PROSITE" id="PS51175">
    <property type="entry name" value="CBM6"/>
    <property type="match status" value="1"/>
</dbReference>
<evidence type="ECO:0000313" key="4">
    <source>
        <dbReference type="EMBL" id="NLR93848.1"/>
    </source>
</evidence>